<dbReference type="InterPro" id="IPR026961">
    <property type="entry name" value="PGG_dom"/>
</dbReference>
<keyword evidence="1" id="KW-0472">Membrane</keyword>
<proteinExistence type="predicted"/>
<dbReference type="PANTHER" id="PTHR24177">
    <property type="entry name" value="CASKIN"/>
    <property type="match status" value="1"/>
</dbReference>
<dbReference type="Proteomes" id="UP000015106">
    <property type="component" value="Chromosome 2"/>
</dbReference>
<feature type="domain" description="PGG" evidence="3">
    <location>
        <begin position="1"/>
        <end position="94"/>
    </location>
</feature>
<name>A0A8R7PAR1_TRIUA</name>
<reference evidence="4" key="2">
    <citation type="submission" date="2018-03" db="EMBL/GenBank/DDBJ databases">
        <title>The Triticum urartu genome reveals the dynamic nature of wheat genome evolution.</title>
        <authorList>
            <person name="Ling H."/>
            <person name="Ma B."/>
            <person name="Shi X."/>
            <person name="Liu H."/>
            <person name="Dong L."/>
            <person name="Sun H."/>
            <person name="Cao Y."/>
            <person name="Gao Q."/>
            <person name="Zheng S."/>
            <person name="Li Y."/>
            <person name="Yu Y."/>
            <person name="Du H."/>
            <person name="Qi M."/>
            <person name="Li Y."/>
            <person name="Yu H."/>
            <person name="Cui Y."/>
            <person name="Wang N."/>
            <person name="Chen C."/>
            <person name="Wu H."/>
            <person name="Zhao Y."/>
            <person name="Zhang J."/>
            <person name="Li Y."/>
            <person name="Zhou W."/>
            <person name="Zhang B."/>
            <person name="Hu W."/>
            <person name="Eijk M."/>
            <person name="Tang J."/>
            <person name="Witsenboer H."/>
            <person name="Zhao S."/>
            <person name="Li Z."/>
            <person name="Zhang A."/>
            <person name="Wang D."/>
            <person name="Liang C."/>
        </authorList>
    </citation>
    <scope>NUCLEOTIDE SEQUENCE [LARGE SCALE GENOMIC DNA]</scope>
    <source>
        <strain evidence="4">cv. G1812</strain>
    </source>
</reference>
<keyword evidence="1" id="KW-1133">Transmembrane helix</keyword>
<dbReference type="GO" id="GO:0016020">
    <property type="term" value="C:membrane"/>
    <property type="evidence" value="ECO:0007669"/>
    <property type="project" value="TreeGrafter"/>
</dbReference>
<sequence length="145" mass="15778">MMVLVILAASVTYQAAMKPPDGDHGGNAMMRLSNPPRYSAFFYCYSTSFVASVVVIVLLLQESLQNNVFLLYAMNTAIVLDLLGLLGAYAVDSSRGCKAMGYVITLFAAVLAYIAIPLVLWFLGRRTRDKVNNSPACEPEAQTKS</sequence>
<accession>A0A8R7PAR1</accession>
<organism evidence="4 5">
    <name type="scientific">Triticum urartu</name>
    <name type="common">Red wild einkorn</name>
    <name type="synonym">Crithodium urartu</name>
    <dbReference type="NCBI Taxonomy" id="4572"/>
    <lineage>
        <taxon>Eukaryota</taxon>
        <taxon>Viridiplantae</taxon>
        <taxon>Streptophyta</taxon>
        <taxon>Embryophyta</taxon>
        <taxon>Tracheophyta</taxon>
        <taxon>Spermatophyta</taxon>
        <taxon>Magnoliopsida</taxon>
        <taxon>Liliopsida</taxon>
        <taxon>Poales</taxon>
        <taxon>Poaceae</taxon>
        <taxon>BOP clade</taxon>
        <taxon>Pooideae</taxon>
        <taxon>Triticodae</taxon>
        <taxon>Triticeae</taxon>
        <taxon>Triticinae</taxon>
        <taxon>Triticum</taxon>
    </lineage>
</organism>
<keyword evidence="2" id="KW-0732">Signal</keyword>
<reference evidence="5" key="1">
    <citation type="journal article" date="2013" name="Nature">
        <title>Draft genome of the wheat A-genome progenitor Triticum urartu.</title>
        <authorList>
            <person name="Ling H.Q."/>
            <person name="Zhao S."/>
            <person name="Liu D."/>
            <person name="Wang J."/>
            <person name="Sun H."/>
            <person name="Zhang C."/>
            <person name="Fan H."/>
            <person name="Li D."/>
            <person name="Dong L."/>
            <person name="Tao Y."/>
            <person name="Gao C."/>
            <person name="Wu H."/>
            <person name="Li Y."/>
            <person name="Cui Y."/>
            <person name="Guo X."/>
            <person name="Zheng S."/>
            <person name="Wang B."/>
            <person name="Yu K."/>
            <person name="Liang Q."/>
            <person name="Yang W."/>
            <person name="Lou X."/>
            <person name="Chen J."/>
            <person name="Feng M."/>
            <person name="Jian J."/>
            <person name="Zhang X."/>
            <person name="Luo G."/>
            <person name="Jiang Y."/>
            <person name="Liu J."/>
            <person name="Wang Z."/>
            <person name="Sha Y."/>
            <person name="Zhang B."/>
            <person name="Wu H."/>
            <person name="Tang D."/>
            <person name="Shen Q."/>
            <person name="Xue P."/>
            <person name="Zou S."/>
            <person name="Wang X."/>
            <person name="Liu X."/>
            <person name="Wang F."/>
            <person name="Yang Y."/>
            <person name="An X."/>
            <person name="Dong Z."/>
            <person name="Zhang K."/>
            <person name="Zhang X."/>
            <person name="Luo M.C."/>
            <person name="Dvorak J."/>
            <person name="Tong Y."/>
            <person name="Wang J."/>
            <person name="Yang H."/>
            <person name="Li Z."/>
            <person name="Wang D."/>
            <person name="Zhang A."/>
            <person name="Wang J."/>
        </authorList>
    </citation>
    <scope>NUCLEOTIDE SEQUENCE</scope>
    <source>
        <strain evidence="5">cv. G1812</strain>
    </source>
</reference>
<dbReference type="PANTHER" id="PTHR24177:SF432">
    <property type="entry name" value="OS06G0286146 PROTEIN"/>
    <property type="match status" value="1"/>
</dbReference>
<dbReference type="Pfam" id="PF13962">
    <property type="entry name" value="PGG"/>
    <property type="match status" value="1"/>
</dbReference>
<dbReference type="Gramene" id="TuG1812G0200001263.01.T01">
    <property type="protein sequence ID" value="TuG1812G0200001263.01.T01.cds410813"/>
    <property type="gene ID" value="TuG1812G0200001263.01"/>
</dbReference>
<feature type="chain" id="PRO_5035876876" description="PGG domain-containing protein" evidence="2">
    <location>
        <begin position="17"/>
        <end position="145"/>
    </location>
</feature>
<evidence type="ECO:0000313" key="5">
    <source>
        <dbReference type="Proteomes" id="UP000015106"/>
    </source>
</evidence>
<keyword evidence="1" id="KW-0812">Transmembrane</keyword>
<evidence type="ECO:0000256" key="2">
    <source>
        <dbReference type="SAM" id="SignalP"/>
    </source>
</evidence>
<feature type="transmembrane region" description="Helical" evidence="1">
    <location>
        <begin position="40"/>
        <end position="60"/>
    </location>
</feature>
<evidence type="ECO:0000313" key="4">
    <source>
        <dbReference type="EnsemblPlants" id="TuG1812G0200001263.01.T01.cds410813"/>
    </source>
</evidence>
<feature type="signal peptide" evidence="2">
    <location>
        <begin position="1"/>
        <end position="16"/>
    </location>
</feature>
<keyword evidence="5" id="KW-1185">Reference proteome</keyword>
<protein>
    <recommendedName>
        <fullName evidence="3">PGG domain-containing protein</fullName>
    </recommendedName>
</protein>
<feature type="transmembrane region" description="Helical" evidence="1">
    <location>
        <begin position="69"/>
        <end position="90"/>
    </location>
</feature>
<reference evidence="4" key="3">
    <citation type="submission" date="2022-06" db="UniProtKB">
        <authorList>
            <consortium name="EnsemblPlants"/>
        </authorList>
    </citation>
    <scope>IDENTIFICATION</scope>
</reference>
<evidence type="ECO:0000259" key="3">
    <source>
        <dbReference type="Pfam" id="PF13962"/>
    </source>
</evidence>
<dbReference type="AlphaFoldDB" id="A0A8R7PAR1"/>
<dbReference type="EnsemblPlants" id="TuG1812G0200001263.01.T01">
    <property type="protein sequence ID" value="TuG1812G0200001263.01.T01.cds410813"/>
    <property type="gene ID" value="TuG1812G0200001263.01"/>
</dbReference>
<evidence type="ECO:0000256" key="1">
    <source>
        <dbReference type="SAM" id="Phobius"/>
    </source>
</evidence>
<feature type="transmembrane region" description="Helical" evidence="1">
    <location>
        <begin position="102"/>
        <end position="123"/>
    </location>
</feature>